<dbReference type="GO" id="GO:0005886">
    <property type="term" value="C:plasma membrane"/>
    <property type="evidence" value="ECO:0007669"/>
    <property type="project" value="UniProtKB-SubCell"/>
</dbReference>
<reference evidence="7" key="1">
    <citation type="journal article" date="2015" name="PeerJ">
        <title>First genomic representation of candidate bacterial phylum KSB3 points to enhanced environmental sensing as a trigger of wastewater bulking.</title>
        <authorList>
            <person name="Sekiguchi Y."/>
            <person name="Ohashi A."/>
            <person name="Parks D.H."/>
            <person name="Yamauchi T."/>
            <person name="Tyson G.W."/>
            <person name="Hugenholtz P."/>
        </authorList>
    </citation>
    <scope>NUCLEOTIDE SEQUENCE [LARGE SCALE GENOMIC DNA]</scope>
</reference>
<evidence type="ECO:0000256" key="6">
    <source>
        <dbReference type="SAM" id="Phobius"/>
    </source>
</evidence>
<evidence type="ECO:0000313" key="7">
    <source>
        <dbReference type="EMBL" id="GAK57959.1"/>
    </source>
</evidence>
<keyword evidence="5 6" id="KW-0472">Membrane</keyword>
<feature type="transmembrane region" description="Helical" evidence="6">
    <location>
        <begin position="40"/>
        <end position="61"/>
    </location>
</feature>
<keyword evidence="2" id="KW-1003">Cell membrane</keyword>
<organism evidence="7">
    <name type="scientific">Vecturithrix granuli</name>
    <dbReference type="NCBI Taxonomy" id="1499967"/>
    <lineage>
        <taxon>Bacteria</taxon>
        <taxon>Candidatus Moduliflexota</taxon>
        <taxon>Candidatus Vecturitrichia</taxon>
        <taxon>Candidatus Vecturitrichales</taxon>
        <taxon>Candidatus Vecturitrichaceae</taxon>
        <taxon>Candidatus Vecturithrix</taxon>
    </lineage>
</organism>
<dbReference type="HOGENOM" id="CLU_104651_1_0_0"/>
<dbReference type="Pfam" id="PF01810">
    <property type="entry name" value="LysE"/>
    <property type="match status" value="1"/>
</dbReference>
<dbReference type="Proteomes" id="UP000030661">
    <property type="component" value="Unassembled WGS sequence"/>
</dbReference>
<dbReference type="GO" id="GO:0006865">
    <property type="term" value="P:amino acid transport"/>
    <property type="evidence" value="ECO:0007669"/>
    <property type="project" value="InterPro"/>
</dbReference>
<dbReference type="PANTHER" id="PTHR38825">
    <property type="entry name" value="LYSINE EXPORTER PROTEIN (LYSE/YGGA)"/>
    <property type="match status" value="1"/>
</dbReference>
<dbReference type="AlphaFoldDB" id="A0A081C054"/>
<evidence type="ECO:0000256" key="3">
    <source>
        <dbReference type="ARBA" id="ARBA00022692"/>
    </source>
</evidence>
<proteinExistence type="predicted"/>
<feature type="transmembrane region" description="Helical" evidence="6">
    <location>
        <begin position="142"/>
        <end position="165"/>
    </location>
</feature>
<dbReference type="PANTHER" id="PTHR38825:SF2">
    <property type="entry name" value="LYSINE TRANSPORTER LYSE"/>
    <property type="match status" value="1"/>
</dbReference>
<comment type="subcellular location">
    <subcellularLocation>
        <location evidence="1">Cell membrane</location>
        <topology evidence="1">Multi-pass membrane protein</topology>
    </subcellularLocation>
</comment>
<name>A0A081C054_VECG1</name>
<protein>
    <submittedName>
        <fullName evidence="7">Lysine exporter protein (LYSE/YGGA)</fullName>
    </submittedName>
</protein>
<accession>A0A081C054</accession>
<keyword evidence="4 6" id="KW-1133">Transmembrane helix</keyword>
<keyword evidence="8" id="KW-1185">Reference proteome</keyword>
<dbReference type="EMBL" id="DF820466">
    <property type="protein sequence ID" value="GAK57959.1"/>
    <property type="molecule type" value="Genomic_DNA"/>
</dbReference>
<gene>
    <name evidence="7" type="ORF">U27_04931</name>
</gene>
<sequence length="207" mass="22272">MDFSLILSGVVLGLTAGLSPGPTQMFLISQTVQHGVKEGILVAFVPLITDVPIFLLTVAVLSQFSDVAPMMGMLSLIGAAFLLYLAYGNFKITEFQGKQAGANPGSLRKGAMTNFLNPHPYMFWLLVGTPMLIKAYQTSGAIVAGSFLIGFYSCLIGMLAAIAGIVGKSRTFLKGKIYIYTLRCLGGLLVIFALRFVRESLRFFGVL</sequence>
<keyword evidence="3 6" id="KW-0812">Transmembrane</keyword>
<evidence type="ECO:0000256" key="4">
    <source>
        <dbReference type="ARBA" id="ARBA00022989"/>
    </source>
</evidence>
<evidence type="ECO:0000256" key="1">
    <source>
        <dbReference type="ARBA" id="ARBA00004651"/>
    </source>
</evidence>
<feature type="transmembrane region" description="Helical" evidence="6">
    <location>
        <begin position="118"/>
        <end position="136"/>
    </location>
</feature>
<dbReference type="InterPro" id="IPR001123">
    <property type="entry name" value="LeuE-type"/>
</dbReference>
<dbReference type="STRING" id="1499967.U27_04931"/>
<feature type="transmembrane region" description="Helical" evidence="6">
    <location>
        <begin position="67"/>
        <end position="87"/>
    </location>
</feature>
<dbReference type="eggNOG" id="COG1280">
    <property type="taxonomic scope" value="Bacteria"/>
</dbReference>
<feature type="transmembrane region" description="Helical" evidence="6">
    <location>
        <begin position="177"/>
        <end position="197"/>
    </location>
</feature>
<evidence type="ECO:0000256" key="5">
    <source>
        <dbReference type="ARBA" id="ARBA00023136"/>
    </source>
</evidence>
<evidence type="ECO:0000313" key="8">
    <source>
        <dbReference type="Proteomes" id="UP000030661"/>
    </source>
</evidence>
<feature type="transmembrane region" description="Helical" evidence="6">
    <location>
        <begin position="6"/>
        <end position="28"/>
    </location>
</feature>
<evidence type="ECO:0000256" key="2">
    <source>
        <dbReference type="ARBA" id="ARBA00022475"/>
    </source>
</evidence>